<feature type="transmembrane region" description="Helical" evidence="1">
    <location>
        <begin position="131"/>
        <end position="153"/>
    </location>
</feature>
<gene>
    <name evidence="2" type="ORF">B0H16DRAFT_1734603</name>
</gene>
<accession>A0AAD7HUI0</accession>
<evidence type="ECO:0000313" key="2">
    <source>
        <dbReference type="EMBL" id="KAJ7728661.1"/>
    </source>
</evidence>
<organism evidence="2 3">
    <name type="scientific">Mycena metata</name>
    <dbReference type="NCBI Taxonomy" id="1033252"/>
    <lineage>
        <taxon>Eukaryota</taxon>
        <taxon>Fungi</taxon>
        <taxon>Dikarya</taxon>
        <taxon>Basidiomycota</taxon>
        <taxon>Agaricomycotina</taxon>
        <taxon>Agaricomycetes</taxon>
        <taxon>Agaricomycetidae</taxon>
        <taxon>Agaricales</taxon>
        <taxon>Marasmiineae</taxon>
        <taxon>Mycenaceae</taxon>
        <taxon>Mycena</taxon>
    </lineage>
</organism>
<keyword evidence="1" id="KW-1133">Transmembrane helix</keyword>
<keyword evidence="1" id="KW-0472">Membrane</keyword>
<evidence type="ECO:0000313" key="3">
    <source>
        <dbReference type="Proteomes" id="UP001215598"/>
    </source>
</evidence>
<reference evidence="2" key="1">
    <citation type="submission" date="2023-03" db="EMBL/GenBank/DDBJ databases">
        <title>Massive genome expansion in bonnet fungi (Mycena s.s.) driven by repeated elements and novel gene families across ecological guilds.</title>
        <authorList>
            <consortium name="Lawrence Berkeley National Laboratory"/>
            <person name="Harder C.B."/>
            <person name="Miyauchi S."/>
            <person name="Viragh M."/>
            <person name="Kuo A."/>
            <person name="Thoen E."/>
            <person name="Andreopoulos B."/>
            <person name="Lu D."/>
            <person name="Skrede I."/>
            <person name="Drula E."/>
            <person name="Henrissat B."/>
            <person name="Morin E."/>
            <person name="Kohler A."/>
            <person name="Barry K."/>
            <person name="LaButti K."/>
            <person name="Morin E."/>
            <person name="Salamov A."/>
            <person name="Lipzen A."/>
            <person name="Mereny Z."/>
            <person name="Hegedus B."/>
            <person name="Baldrian P."/>
            <person name="Stursova M."/>
            <person name="Weitz H."/>
            <person name="Taylor A."/>
            <person name="Grigoriev I.V."/>
            <person name="Nagy L.G."/>
            <person name="Martin F."/>
            <person name="Kauserud H."/>
        </authorList>
    </citation>
    <scope>NUCLEOTIDE SEQUENCE</scope>
    <source>
        <strain evidence="2">CBHHK182m</strain>
    </source>
</reference>
<dbReference type="Proteomes" id="UP001215598">
    <property type="component" value="Unassembled WGS sequence"/>
</dbReference>
<dbReference type="AlphaFoldDB" id="A0AAD7HUI0"/>
<sequence>MTPREGHAPQAQAPKYDDGRSWYALLLYTGGRLRQRFRRYCRRPSSSLPRVDLSTLQLSWPSPFRLSTWSCSVPVPREALGCGSGPAGILSLLALSRAPHRAAALLLLLGGVRARPLPRSASLRRTLPSSLLFALFISYFFVLGFASNLISFAGPRTPRPRQHPALPPSRVDRAYRVGKIARVEDGIGVLLAAAAKMEVAMSKLEADVWHAEKHEALGSVNAQEGSSALSFRGKLACSG</sequence>
<protein>
    <submittedName>
        <fullName evidence="2">Uncharacterized protein</fullName>
    </submittedName>
</protein>
<dbReference type="EMBL" id="JARKIB010000171">
    <property type="protein sequence ID" value="KAJ7728661.1"/>
    <property type="molecule type" value="Genomic_DNA"/>
</dbReference>
<evidence type="ECO:0000256" key="1">
    <source>
        <dbReference type="SAM" id="Phobius"/>
    </source>
</evidence>
<comment type="caution">
    <text evidence="2">The sequence shown here is derived from an EMBL/GenBank/DDBJ whole genome shotgun (WGS) entry which is preliminary data.</text>
</comment>
<keyword evidence="3" id="KW-1185">Reference proteome</keyword>
<name>A0AAD7HUI0_9AGAR</name>
<proteinExistence type="predicted"/>
<keyword evidence="1" id="KW-0812">Transmembrane</keyword>